<sequence length="92" mass="10153">MAVSASCTAIPRKRCDQAVPPPPSPRSPEELERILQLGLPAPPATPHPAWFRSPRYRLALLHTSRRPTRIAHTPISLTTRDSVTVLAHILHA</sequence>
<dbReference type="EMBL" id="JABCKI010005841">
    <property type="protein sequence ID" value="KAG5637297.1"/>
    <property type="molecule type" value="Genomic_DNA"/>
</dbReference>
<evidence type="ECO:0000313" key="1">
    <source>
        <dbReference type="EMBL" id="KAG5637297.1"/>
    </source>
</evidence>
<accession>A0A9P7FYA6</accession>
<dbReference type="Proteomes" id="UP000717328">
    <property type="component" value="Unassembled WGS sequence"/>
</dbReference>
<name>A0A9P7FYA6_9AGAR</name>
<evidence type="ECO:0000313" key="2">
    <source>
        <dbReference type="Proteomes" id="UP000717328"/>
    </source>
</evidence>
<organism evidence="1 2">
    <name type="scientific">Sphagnurus paluster</name>
    <dbReference type="NCBI Taxonomy" id="117069"/>
    <lineage>
        <taxon>Eukaryota</taxon>
        <taxon>Fungi</taxon>
        <taxon>Dikarya</taxon>
        <taxon>Basidiomycota</taxon>
        <taxon>Agaricomycotina</taxon>
        <taxon>Agaricomycetes</taxon>
        <taxon>Agaricomycetidae</taxon>
        <taxon>Agaricales</taxon>
        <taxon>Tricholomatineae</taxon>
        <taxon>Lyophyllaceae</taxon>
        <taxon>Sphagnurus</taxon>
    </lineage>
</organism>
<protein>
    <submittedName>
        <fullName evidence="1">Uncharacterized protein</fullName>
    </submittedName>
</protein>
<reference evidence="1" key="2">
    <citation type="submission" date="2021-10" db="EMBL/GenBank/DDBJ databases">
        <title>Phylogenomics reveals ancestral predisposition of the termite-cultivated fungus Termitomyces towards a domesticated lifestyle.</title>
        <authorList>
            <person name="Auxier B."/>
            <person name="Grum-Grzhimaylo A."/>
            <person name="Cardenas M.E."/>
            <person name="Lodge J.D."/>
            <person name="Laessoe T."/>
            <person name="Pedersen O."/>
            <person name="Smith M.E."/>
            <person name="Kuyper T.W."/>
            <person name="Franco-Molano E.A."/>
            <person name="Baroni T.J."/>
            <person name="Aanen D.K."/>
        </authorList>
    </citation>
    <scope>NUCLEOTIDE SEQUENCE</scope>
    <source>
        <strain evidence="1">D49</strain>
    </source>
</reference>
<gene>
    <name evidence="1" type="ORF">H0H81_005040</name>
</gene>
<reference evidence="1" key="1">
    <citation type="submission" date="2021-02" db="EMBL/GenBank/DDBJ databases">
        <authorList>
            <person name="Nieuwenhuis M."/>
            <person name="Van De Peppel L.J.J."/>
        </authorList>
    </citation>
    <scope>NUCLEOTIDE SEQUENCE</scope>
    <source>
        <strain evidence="1">D49</strain>
    </source>
</reference>
<dbReference type="OrthoDB" id="2786563at2759"/>
<keyword evidence="2" id="KW-1185">Reference proteome</keyword>
<proteinExistence type="predicted"/>
<dbReference type="AlphaFoldDB" id="A0A9P7FYA6"/>
<comment type="caution">
    <text evidence="1">The sequence shown here is derived from an EMBL/GenBank/DDBJ whole genome shotgun (WGS) entry which is preliminary data.</text>
</comment>